<name>A0A0J9C6P0_9FIRM</name>
<evidence type="ECO:0000313" key="1">
    <source>
        <dbReference type="EMBL" id="KMW20104.1"/>
    </source>
</evidence>
<accession>A0A0J9C6P0</accession>
<dbReference type="OrthoDB" id="9803936at2"/>
<dbReference type="GeneID" id="93161941"/>
<evidence type="ECO:0000313" key="2">
    <source>
        <dbReference type="Proteomes" id="UP000037392"/>
    </source>
</evidence>
<organism evidence="1 2">
    <name type="scientific">[Clostridium] citroniae WAL-19142</name>
    <dbReference type="NCBI Taxonomy" id="742734"/>
    <lineage>
        <taxon>Bacteria</taxon>
        <taxon>Bacillati</taxon>
        <taxon>Bacillota</taxon>
        <taxon>Clostridia</taxon>
        <taxon>Lachnospirales</taxon>
        <taxon>Lachnospiraceae</taxon>
        <taxon>Enterocloster</taxon>
    </lineage>
</organism>
<dbReference type="PATRIC" id="fig|742734.4.peg.2275"/>
<proteinExistence type="predicted"/>
<dbReference type="AlphaFoldDB" id="A0A0J9C6P0"/>
<dbReference type="EMBL" id="ADLK01000019">
    <property type="protein sequence ID" value="KMW20104.1"/>
    <property type="molecule type" value="Genomic_DNA"/>
</dbReference>
<comment type="caution">
    <text evidence="1">The sequence shown here is derived from an EMBL/GenBank/DDBJ whole genome shotgun (WGS) entry which is preliminary data.</text>
</comment>
<protein>
    <submittedName>
        <fullName evidence="1">Uncharacterized protein</fullName>
    </submittedName>
</protein>
<dbReference type="Proteomes" id="UP000037392">
    <property type="component" value="Unassembled WGS sequence"/>
</dbReference>
<dbReference type="RefSeq" id="WP_053095348.1">
    <property type="nucleotide sequence ID" value="NZ_KQ235877.1"/>
</dbReference>
<gene>
    <name evidence="1" type="ORF">HMPREF9470_02119</name>
</gene>
<reference evidence="1 2" key="1">
    <citation type="submission" date="2011-04" db="EMBL/GenBank/DDBJ databases">
        <title>The Genome Sequence of Clostridium citroniae WAL-19142.</title>
        <authorList>
            <consortium name="The Broad Institute Genome Sequencing Platform"/>
            <person name="Earl A."/>
            <person name="Ward D."/>
            <person name="Feldgarden M."/>
            <person name="Gevers D."/>
            <person name="Warren Y.A."/>
            <person name="Tyrrell K.L."/>
            <person name="Citron D.M."/>
            <person name="Goldstein E.J."/>
            <person name="Daigneault M."/>
            <person name="Allen-Vercoe E."/>
            <person name="Young S.K."/>
            <person name="Zeng Q."/>
            <person name="Gargeya S."/>
            <person name="Fitzgerald M."/>
            <person name="Haas B."/>
            <person name="Abouelleil A."/>
            <person name="Alvarado L."/>
            <person name="Arachchi H.M."/>
            <person name="Berlin A."/>
            <person name="Brown A."/>
            <person name="Chapman S.B."/>
            <person name="Chen Z."/>
            <person name="Dunbar C."/>
            <person name="Freedman E."/>
            <person name="Gearin G."/>
            <person name="Gellesch M."/>
            <person name="Goldberg J."/>
            <person name="Griggs A."/>
            <person name="Gujja S."/>
            <person name="Heilman E.R."/>
            <person name="Heiman D."/>
            <person name="Howarth C."/>
            <person name="Larson L."/>
            <person name="Lui A."/>
            <person name="MacDonald P.J."/>
            <person name="Mehta T."/>
            <person name="Montmayeur A."/>
            <person name="Murphy C."/>
            <person name="Neiman D."/>
            <person name="Pearson M."/>
            <person name="Priest M."/>
            <person name="Roberts A."/>
            <person name="Saif S."/>
            <person name="Shea T."/>
            <person name="Shenoy N."/>
            <person name="Sisk P."/>
            <person name="Stolte C."/>
            <person name="Sykes S."/>
            <person name="White J."/>
            <person name="Yandava C."/>
            <person name="Wortman J."/>
            <person name="Nusbaum C."/>
            <person name="Birren B."/>
        </authorList>
    </citation>
    <scope>NUCLEOTIDE SEQUENCE [LARGE SCALE GENOMIC DNA]</scope>
    <source>
        <strain evidence="1 2">WAL-19142</strain>
    </source>
</reference>
<sequence>MEKDLKMYMTEEFIKLNTAEEQREFIENLRFLMMEDDKDFLNYYSNMGIRKSEFYSVSDRLYQLNNLHMLSGFIYQNRQVLLNEVSEIKG</sequence>